<proteinExistence type="predicted"/>
<evidence type="ECO:0000313" key="1">
    <source>
        <dbReference type="EMBL" id="QCF27601.1"/>
    </source>
</evidence>
<dbReference type="OrthoDB" id="1074493at2"/>
<dbReference type="AlphaFoldDB" id="A0A4P7XKE4"/>
<dbReference type="Proteomes" id="UP000298049">
    <property type="component" value="Chromosome"/>
</dbReference>
<sequence length="94" mass="10286">MENLRGQLTSTELAWERAFGIAPLINTVFSGYDAARLGGSSTGSCSLATRGTTVVQRGHDYIFNSARYQVKGNRPTFDEVKLSPAHLRLGRQLV</sequence>
<name>A0A4P7XKE4_9ALTE</name>
<evidence type="ECO:0000313" key="2">
    <source>
        <dbReference type="Proteomes" id="UP000298049"/>
    </source>
</evidence>
<reference evidence="1 2" key="1">
    <citation type="submission" date="2018-07" db="EMBL/GenBank/DDBJ databases">
        <title>Marsedoiliclastica nanhaica gen. nov. sp. nov., a novel marine hydrocarbonoclastic bacterium isolated from an in-situ enriched hydrocarbon-degrading consortium in deep-sea sediment.</title>
        <authorList>
            <person name="Dong C."/>
            <person name="Ma T."/>
            <person name="Liu R."/>
            <person name="Shao Z."/>
        </authorList>
    </citation>
    <scope>NUCLEOTIDE SEQUENCE [LARGE SCALE GENOMIC DNA]</scope>
    <source>
        <strain evidence="2">soil36-7</strain>
    </source>
</reference>
<dbReference type="KEGG" id="hmi:soil367_17660"/>
<gene>
    <name evidence="1" type="ORF">soil367_17660</name>
</gene>
<accession>A0A4P7XKE4</accession>
<organism evidence="1 2">
    <name type="scientific">Hydrocarboniclastica marina</name>
    <dbReference type="NCBI Taxonomy" id="2259620"/>
    <lineage>
        <taxon>Bacteria</taxon>
        <taxon>Pseudomonadati</taxon>
        <taxon>Pseudomonadota</taxon>
        <taxon>Gammaproteobacteria</taxon>
        <taxon>Alteromonadales</taxon>
        <taxon>Alteromonadaceae</taxon>
        <taxon>Hydrocarboniclastica</taxon>
    </lineage>
</organism>
<keyword evidence="2" id="KW-1185">Reference proteome</keyword>
<dbReference type="EMBL" id="CP031093">
    <property type="protein sequence ID" value="QCF27601.1"/>
    <property type="molecule type" value="Genomic_DNA"/>
</dbReference>
<protein>
    <submittedName>
        <fullName evidence="1">Uncharacterized protein</fullName>
    </submittedName>
</protein>